<dbReference type="InterPro" id="IPR035979">
    <property type="entry name" value="RBD_domain_sf"/>
</dbReference>
<dbReference type="AlphaFoldDB" id="A0AAV1I1J3"/>
<feature type="region of interest" description="Disordered" evidence="1">
    <location>
        <begin position="210"/>
        <end position="258"/>
    </location>
</feature>
<proteinExistence type="predicted"/>
<sequence>MIRGAKGVSLAPTTVAREASTEAASDTSPAAAEVPRSGLSQLQRRQEQLQVQQHANMLRRSRNGTPEDLSRGLMNWGSHLVKVGRLGACTTRRDILRFFEVFDIDENSIRPEYSWSTNQIKAYWVSFKTADERRLALEMNNRFLGPVPAMIMGEGDARDLQLAMQKAPGASHSRGRVALVDNLSPGTSLSGLLRLFEGFHMQEHAATLLPKADANGRQKRVSELSDSREGLSEPRLPSKRMQHQRAGPSGAADKARGSVQAVVRFKTAEEAHRAVRQRSHSYVTNDCIRLRVLY</sequence>
<dbReference type="GO" id="GO:0003676">
    <property type="term" value="F:nucleic acid binding"/>
    <property type="evidence" value="ECO:0007669"/>
    <property type="project" value="InterPro"/>
</dbReference>
<gene>
    <name evidence="2" type="ORF">CVIRNUC_003782</name>
</gene>
<evidence type="ECO:0000313" key="3">
    <source>
        <dbReference type="Proteomes" id="UP001314263"/>
    </source>
</evidence>
<keyword evidence="3" id="KW-1185">Reference proteome</keyword>
<name>A0AAV1I1J3_9CHLO</name>
<evidence type="ECO:0000313" key="2">
    <source>
        <dbReference type="EMBL" id="CAK0770587.1"/>
    </source>
</evidence>
<feature type="region of interest" description="Disordered" evidence="1">
    <location>
        <begin position="1"/>
        <end position="44"/>
    </location>
</feature>
<evidence type="ECO:0000256" key="1">
    <source>
        <dbReference type="SAM" id="MobiDB-lite"/>
    </source>
</evidence>
<protein>
    <recommendedName>
        <fullName evidence="4">RRM domain-containing protein</fullName>
    </recommendedName>
</protein>
<feature type="compositionally biased region" description="Basic and acidic residues" evidence="1">
    <location>
        <begin position="214"/>
        <end position="232"/>
    </location>
</feature>
<dbReference type="EMBL" id="CAUYUE010000004">
    <property type="protein sequence ID" value="CAK0770587.1"/>
    <property type="molecule type" value="Genomic_DNA"/>
</dbReference>
<accession>A0AAV1I1J3</accession>
<reference evidence="2 3" key="1">
    <citation type="submission" date="2023-10" db="EMBL/GenBank/DDBJ databases">
        <authorList>
            <person name="Maclean D."/>
            <person name="Macfadyen A."/>
        </authorList>
    </citation>
    <scope>NUCLEOTIDE SEQUENCE [LARGE SCALE GENOMIC DNA]</scope>
</reference>
<dbReference type="Proteomes" id="UP001314263">
    <property type="component" value="Unassembled WGS sequence"/>
</dbReference>
<evidence type="ECO:0008006" key="4">
    <source>
        <dbReference type="Google" id="ProtNLM"/>
    </source>
</evidence>
<organism evidence="2 3">
    <name type="scientific">Coccomyxa viridis</name>
    <dbReference type="NCBI Taxonomy" id="1274662"/>
    <lineage>
        <taxon>Eukaryota</taxon>
        <taxon>Viridiplantae</taxon>
        <taxon>Chlorophyta</taxon>
        <taxon>core chlorophytes</taxon>
        <taxon>Trebouxiophyceae</taxon>
        <taxon>Trebouxiophyceae incertae sedis</taxon>
        <taxon>Coccomyxaceae</taxon>
        <taxon>Coccomyxa</taxon>
    </lineage>
</organism>
<comment type="caution">
    <text evidence="2">The sequence shown here is derived from an EMBL/GenBank/DDBJ whole genome shotgun (WGS) entry which is preliminary data.</text>
</comment>
<dbReference type="SUPFAM" id="SSF54928">
    <property type="entry name" value="RNA-binding domain, RBD"/>
    <property type="match status" value="1"/>
</dbReference>